<feature type="region of interest" description="Disordered" evidence="1">
    <location>
        <begin position="289"/>
        <end position="329"/>
    </location>
</feature>
<dbReference type="OrthoDB" id="6354171at2759"/>
<evidence type="ECO:0000313" key="2">
    <source>
        <dbReference type="EMBL" id="KAG8465667.1"/>
    </source>
</evidence>
<dbReference type="Proteomes" id="UP000751190">
    <property type="component" value="Unassembled WGS sequence"/>
</dbReference>
<dbReference type="EMBL" id="JAGTXO010000010">
    <property type="protein sequence ID" value="KAG8465667.1"/>
    <property type="molecule type" value="Genomic_DNA"/>
</dbReference>
<organism evidence="2 3">
    <name type="scientific">Diacronema lutheri</name>
    <name type="common">Unicellular marine alga</name>
    <name type="synonym">Monochrysis lutheri</name>
    <dbReference type="NCBI Taxonomy" id="2081491"/>
    <lineage>
        <taxon>Eukaryota</taxon>
        <taxon>Haptista</taxon>
        <taxon>Haptophyta</taxon>
        <taxon>Pavlovophyceae</taxon>
        <taxon>Pavlovales</taxon>
        <taxon>Pavlovaceae</taxon>
        <taxon>Diacronema</taxon>
    </lineage>
</organism>
<proteinExistence type="predicted"/>
<feature type="compositionally biased region" description="Polar residues" evidence="1">
    <location>
        <begin position="307"/>
        <end position="320"/>
    </location>
</feature>
<reference evidence="2" key="1">
    <citation type="submission" date="2021-05" db="EMBL/GenBank/DDBJ databases">
        <title>The genome of the haptophyte Pavlova lutheri (Diacronema luteri, Pavlovales) - a model for lipid biosynthesis in eukaryotic algae.</title>
        <authorList>
            <person name="Hulatt C.J."/>
            <person name="Posewitz M.C."/>
        </authorList>
    </citation>
    <scope>NUCLEOTIDE SEQUENCE</scope>
    <source>
        <strain evidence="2">NIVA-4/92</strain>
    </source>
</reference>
<dbReference type="Gene3D" id="3.30.160.60">
    <property type="entry name" value="Classic Zinc Finger"/>
    <property type="match status" value="1"/>
</dbReference>
<sequence>MATALGADEVVGIDSPSTAASAQDLADMMILGALQKGGSPALFGFDADGRLLGCVPPHAPSVGTISSTTPQGGARPGFSPTGGGHFAHASHAHAQRIAPYPLLSHHLHHHNAPQVHVPAPAGWPHVGAPSPSCAFPHMPAMPMAGMPLMPPHVSLGSGTAVANARPAPAELHEHQHPYQHQHQHQLFAQPLPQHLPAPPPHVAGAPYLVRTTSAPQLGAHAAPARRRASSSASDRRFMCPYCKMASFSAKDELTTHIKACGLSYACSCSLRFQTRAKLLRHCRRCGHDPWQPGPGSSATEPWPASTPAGSFSSGVESDMTTPPAAGRALSMADARSVAVSHSDGGSLSRGAGGCDAGSLLEADDKSYASLGAEAERPVWAVPAGAAAVERAPSLRHLTAVASAAPALPHATPMPMPAQADELTELLSFLEHGSKHGGGDEFQDANDLLSILHDF</sequence>
<gene>
    <name evidence="2" type="ORF">KFE25_002974</name>
</gene>
<evidence type="ECO:0000313" key="3">
    <source>
        <dbReference type="Proteomes" id="UP000751190"/>
    </source>
</evidence>
<protein>
    <submittedName>
        <fullName evidence="2">Uncharacterized protein</fullName>
    </submittedName>
</protein>
<keyword evidence="3" id="KW-1185">Reference proteome</keyword>
<dbReference type="AlphaFoldDB" id="A0A8J6C8S8"/>
<comment type="caution">
    <text evidence="2">The sequence shown here is derived from an EMBL/GenBank/DDBJ whole genome shotgun (WGS) entry which is preliminary data.</text>
</comment>
<name>A0A8J6C8S8_DIALT</name>
<evidence type="ECO:0000256" key="1">
    <source>
        <dbReference type="SAM" id="MobiDB-lite"/>
    </source>
</evidence>
<feature type="region of interest" description="Disordered" evidence="1">
    <location>
        <begin position="62"/>
        <end position="91"/>
    </location>
</feature>
<accession>A0A8J6C8S8</accession>